<protein>
    <submittedName>
        <fullName evidence="1 3">Uncharacterized protein</fullName>
    </submittedName>
</protein>
<dbReference type="AlphaFoldDB" id="A0A183SYQ3"/>
<dbReference type="EMBL" id="UYSU01035186">
    <property type="protein sequence ID" value="VDL95736.1"/>
    <property type="molecule type" value="Genomic_DNA"/>
</dbReference>
<dbReference type="OrthoDB" id="6238492at2759"/>
<accession>A0A183SYQ3</accession>
<proteinExistence type="predicted"/>
<evidence type="ECO:0000313" key="3">
    <source>
        <dbReference type="WBParaSite" id="SSLN_0000970601-mRNA-1"/>
    </source>
</evidence>
<reference evidence="3" key="1">
    <citation type="submission" date="2016-06" db="UniProtKB">
        <authorList>
            <consortium name="WormBaseParasite"/>
        </authorList>
    </citation>
    <scope>IDENTIFICATION</scope>
</reference>
<reference evidence="1 2" key="2">
    <citation type="submission" date="2018-11" db="EMBL/GenBank/DDBJ databases">
        <authorList>
            <consortium name="Pathogen Informatics"/>
        </authorList>
    </citation>
    <scope>NUCLEOTIDE SEQUENCE [LARGE SCALE GENOMIC DNA]</scope>
    <source>
        <strain evidence="1 2">NST_G2</strain>
    </source>
</reference>
<gene>
    <name evidence="1" type="ORF">SSLN_LOCUS9351</name>
</gene>
<name>A0A183SYQ3_SCHSO</name>
<dbReference type="WBParaSite" id="SSLN_0000970601-mRNA-1">
    <property type="protein sequence ID" value="SSLN_0000970601-mRNA-1"/>
    <property type="gene ID" value="SSLN_0000970601"/>
</dbReference>
<sequence>MDDFYGNGCRLAARENCVKNRGEPQLWFMHKADFREGQQAPRIRPEAREIVEKNSVHVSTACLAGFADRTGDSNQMQEEMASVSRRRLRTAEADTIASRLRNPQEEWFDFEGNQKLQLKPKPPRVGTSEIAAEFMRQQNRGSDWFTPVSKPVSGRDVPRMCFRPSTAADLRASSSNWFAHPVQAAGRGGEGENNCSNGPLRKNLRRVREEGFEYAERNRVSSDFGYANYHITQNCLAAVVMASLEAEKSIASLKKISEHPINSSRPNAFHKIEKKHTYKGSIRQKEYRFIAS</sequence>
<organism evidence="3">
    <name type="scientific">Schistocephalus solidus</name>
    <name type="common">Tapeworm</name>
    <dbReference type="NCBI Taxonomy" id="70667"/>
    <lineage>
        <taxon>Eukaryota</taxon>
        <taxon>Metazoa</taxon>
        <taxon>Spiralia</taxon>
        <taxon>Lophotrochozoa</taxon>
        <taxon>Platyhelminthes</taxon>
        <taxon>Cestoda</taxon>
        <taxon>Eucestoda</taxon>
        <taxon>Diphyllobothriidea</taxon>
        <taxon>Diphyllobothriidae</taxon>
        <taxon>Schistocephalus</taxon>
    </lineage>
</organism>
<evidence type="ECO:0000313" key="2">
    <source>
        <dbReference type="Proteomes" id="UP000275846"/>
    </source>
</evidence>
<keyword evidence="2" id="KW-1185">Reference proteome</keyword>
<evidence type="ECO:0000313" key="1">
    <source>
        <dbReference type="EMBL" id="VDL95736.1"/>
    </source>
</evidence>
<dbReference type="Proteomes" id="UP000275846">
    <property type="component" value="Unassembled WGS sequence"/>
</dbReference>